<sequence length="114" mass="13187">MALELDTHSNELGEILKVVDESVRLLNHFSQDEGIGLVQGISEKVEWSLDRLLAGNRVHKHSQLHEVVYFLDLACFSLLKMNGDSFHIYLQEVNQRYRVLLRTLYISHRRGGKV</sequence>
<evidence type="ECO:0000313" key="1">
    <source>
        <dbReference type="EMBL" id="SEN36155.1"/>
    </source>
</evidence>
<dbReference type="OrthoDB" id="2988678at2"/>
<accession>A0A1H8FX98</accession>
<reference evidence="1 2" key="1">
    <citation type="submission" date="2016-10" db="EMBL/GenBank/DDBJ databases">
        <authorList>
            <person name="de Groot N.N."/>
        </authorList>
    </citation>
    <scope>NUCLEOTIDE SEQUENCE [LARGE SCALE GENOMIC DNA]</scope>
    <source>
        <strain evidence="1 2">DSM 46701</strain>
    </source>
</reference>
<organism evidence="1 2">
    <name type="scientific">Lihuaxuella thermophila</name>
    <dbReference type="NCBI Taxonomy" id="1173111"/>
    <lineage>
        <taxon>Bacteria</taxon>
        <taxon>Bacillati</taxon>
        <taxon>Bacillota</taxon>
        <taxon>Bacilli</taxon>
        <taxon>Bacillales</taxon>
        <taxon>Thermoactinomycetaceae</taxon>
        <taxon>Lihuaxuella</taxon>
    </lineage>
</organism>
<keyword evidence="2" id="KW-1185">Reference proteome</keyword>
<name>A0A1H8FX98_9BACL</name>
<dbReference type="EMBL" id="FOCQ01000009">
    <property type="protein sequence ID" value="SEN36155.1"/>
    <property type="molecule type" value="Genomic_DNA"/>
</dbReference>
<evidence type="ECO:0000313" key="2">
    <source>
        <dbReference type="Proteomes" id="UP000199695"/>
    </source>
</evidence>
<gene>
    <name evidence="1" type="ORF">SAMN05444955_109118</name>
</gene>
<dbReference type="AlphaFoldDB" id="A0A1H8FX98"/>
<dbReference type="Proteomes" id="UP000199695">
    <property type="component" value="Unassembled WGS sequence"/>
</dbReference>
<protein>
    <submittedName>
        <fullName evidence="1">Uncharacterized protein</fullName>
    </submittedName>
</protein>
<dbReference type="RefSeq" id="WP_089969359.1">
    <property type="nucleotide sequence ID" value="NZ_FOCQ01000009.1"/>
</dbReference>
<proteinExistence type="predicted"/>